<feature type="region of interest" description="Disordered" evidence="1">
    <location>
        <begin position="1"/>
        <end position="32"/>
    </location>
</feature>
<dbReference type="Proteomes" id="UP000271889">
    <property type="component" value="Unassembled WGS sequence"/>
</dbReference>
<reference evidence="2 3" key="1">
    <citation type="submission" date="2018-11" db="EMBL/GenBank/DDBJ databases">
        <authorList>
            <consortium name="Pathogen Informatics"/>
        </authorList>
    </citation>
    <scope>NUCLEOTIDE SEQUENCE [LARGE SCALE GENOMIC DNA]</scope>
</reference>
<keyword evidence="3" id="KW-1185">Reference proteome</keyword>
<dbReference type="AlphaFoldDB" id="A0A3P7MEJ4"/>
<dbReference type="EMBL" id="UYRV01108835">
    <property type="protein sequence ID" value="VDN24700.1"/>
    <property type="molecule type" value="Genomic_DNA"/>
</dbReference>
<proteinExistence type="predicted"/>
<sequence length="122" mass="13473">MGTQIPQSDPIAITSSQPPFSSTSSTTSDYPTTKIFKTILPSEEEQRKTARVFEDEAALPPRLALKAAQASPLRIRTIETATAAEMEQIRTLTRGEELKEVMEQHRESLIIGLAISLCPDFL</sequence>
<gene>
    <name evidence="2" type="ORF">CGOC_LOCUS9893</name>
</gene>
<accession>A0A3P7MEJ4</accession>
<evidence type="ECO:0000313" key="3">
    <source>
        <dbReference type="Proteomes" id="UP000271889"/>
    </source>
</evidence>
<name>A0A3P7MEJ4_CYLGO</name>
<organism evidence="2 3">
    <name type="scientific">Cylicostephanus goldi</name>
    <name type="common">Nematode worm</name>
    <dbReference type="NCBI Taxonomy" id="71465"/>
    <lineage>
        <taxon>Eukaryota</taxon>
        <taxon>Metazoa</taxon>
        <taxon>Ecdysozoa</taxon>
        <taxon>Nematoda</taxon>
        <taxon>Chromadorea</taxon>
        <taxon>Rhabditida</taxon>
        <taxon>Rhabditina</taxon>
        <taxon>Rhabditomorpha</taxon>
        <taxon>Strongyloidea</taxon>
        <taxon>Strongylidae</taxon>
        <taxon>Cylicostephanus</taxon>
    </lineage>
</organism>
<evidence type="ECO:0000313" key="2">
    <source>
        <dbReference type="EMBL" id="VDN24700.1"/>
    </source>
</evidence>
<dbReference type="OrthoDB" id="5876768at2759"/>
<evidence type="ECO:0000256" key="1">
    <source>
        <dbReference type="SAM" id="MobiDB-lite"/>
    </source>
</evidence>
<protein>
    <submittedName>
        <fullName evidence="2">Uncharacterized protein</fullName>
    </submittedName>
</protein>
<feature type="compositionally biased region" description="Low complexity" evidence="1">
    <location>
        <begin position="14"/>
        <end position="32"/>
    </location>
</feature>